<evidence type="ECO:0000313" key="3">
    <source>
        <dbReference type="EMBL" id="MDC0718360.1"/>
    </source>
</evidence>
<evidence type="ECO:0000256" key="1">
    <source>
        <dbReference type="SAM" id="MobiDB-lite"/>
    </source>
</evidence>
<name>A0ABT5DXK3_9BACT</name>
<accession>A0ABT5DXK3</accession>
<feature type="region of interest" description="Disordered" evidence="1">
    <location>
        <begin position="241"/>
        <end position="262"/>
    </location>
</feature>
<evidence type="ECO:0000259" key="2">
    <source>
        <dbReference type="Pfam" id="PF13588"/>
    </source>
</evidence>
<organism evidence="3 4">
    <name type="scientific">Nannocystis bainbridge</name>
    <dbReference type="NCBI Taxonomy" id="2995303"/>
    <lineage>
        <taxon>Bacteria</taxon>
        <taxon>Pseudomonadati</taxon>
        <taxon>Myxococcota</taxon>
        <taxon>Polyangia</taxon>
        <taxon>Nannocystales</taxon>
        <taxon>Nannocystaceae</taxon>
        <taxon>Nannocystis</taxon>
    </lineage>
</organism>
<dbReference type="Proteomes" id="UP001221686">
    <property type="component" value="Unassembled WGS sequence"/>
</dbReference>
<comment type="caution">
    <text evidence="3">The sequence shown here is derived from an EMBL/GenBank/DDBJ whole genome shotgun (WGS) entry which is preliminary data.</text>
</comment>
<dbReference type="EMBL" id="JAQNDL010000001">
    <property type="protein sequence ID" value="MDC0718360.1"/>
    <property type="molecule type" value="Genomic_DNA"/>
</dbReference>
<evidence type="ECO:0000313" key="4">
    <source>
        <dbReference type="Proteomes" id="UP001221686"/>
    </source>
</evidence>
<dbReference type="Pfam" id="PF13588">
    <property type="entry name" value="HSDR_N_2"/>
    <property type="match status" value="1"/>
</dbReference>
<feature type="domain" description="Type I restriction enzyme R protein N-terminal" evidence="2">
    <location>
        <begin position="25"/>
        <end position="125"/>
    </location>
</feature>
<protein>
    <submittedName>
        <fullName evidence="3">Type I restriction enzyme HsdR N-terminal domain-containing protein</fullName>
    </submittedName>
</protein>
<dbReference type="RefSeq" id="WP_272086838.1">
    <property type="nucleotide sequence ID" value="NZ_JAQNDL010000001.1"/>
</dbReference>
<dbReference type="InterPro" id="IPR029464">
    <property type="entry name" value="HSDR_N"/>
</dbReference>
<proteinExistence type="predicted"/>
<keyword evidence="4" id="KW-1185">Reference proteome</keyword>
<sequence length="404" mass="45086">MGAFHEQLQKLAEQIRRRLPHVHGEESTKQALILPFIGALGYDIYDPTEIRPEYVADFAKKRPGGPAEKVDYAIHLAGSPVIFVECKSADVNLQNFSGQLARYFNATPVCPVAVLTNGVKYLFYTDLEERNILSEKAFFEFDILSFTEADVEVLESFTRERFNPTGVREQAEEIIYTSKISGYIGSILRSPPENFTRFVLGELSVFAGKRLTPRVIEKFTPTIKRAIQATLLDMATRSIKDQGESKPEVPVVPPPPKVEAPPVLPPPPVIKVEEKPAAPAAPAAPNIVTTAEELEALEIIRSICADSPVSPSAPILHKDTTSWFTISTISIRRWFVRLYFNQRKKSIFTKVSPEQAKALSPGFEVDKGYVYINGVKDLYRLRPLILLAYEEAARQIEPVEAEAG</sequence>
<reference evidence="3 4" key="1">
    <citation type="submission" date="2022-11" db="EMBL/GenBank/DDBJ databases">
        <title>Minimal conservation of predation-associated metabolite biosynthetic gene clusters underscores biosynthetic potential of Myxococcota including descriptions for ten novel species: Archangium lansinium sp. nov., Myxococcus landrumus sp. nov., Nannocystis bai.</title>
        <authorList>
            <person name="Ahearne A."/>
            <person name="Stevens C."/>
            <person name="Dowd S."/>
        </authorList>
    </citation>
    <scope>NUCLEOTIDE SEQUENCE [LARGE SCALE GENOMIC DNA]</scope>
    <source>
        <strain evidence="3 4">BB15-2</strain>
    </source>
</reference>
<gene>
    <name evidence="3" type="ORF">POL25_15740</name>
</gene>
<feature type="compositionally biased region" description="Pro residues" evidence="1">
    <location>
        <begin position="250"/>
        <end position="262"/>
    </location>
</feature>